<dbReference type="SMART" id="SM00913">
    <property type="entry name" value="IBN_N"/>
    <property type="match status" value="1"/>
</dbReference>
<dbReference type="PROSITE" id="PS50166">
    <property type="entry name" value="IMPORTIN_B_NT"/>
    <property type="match status" value="1"/>
</dbReference>
<dbReference type="Pfam" id="PF25574">
    <property type="entry name" value="TPR_IMB1"/>
    <property type="match status" value="1"/>
</dbReference>
<comment type="subcellular location">
    <subcellularLocation>
        <location evidence="1">Cytoplasm</location>
    </subcellularLocation>
</comment>
<gene>
    <name evidence="9" type="ORF">PARMNEM_LOCUS21466</name>
</gene>
<dbReference type="InterPro" id="IPR011989">
    <property type="entry name" value="ARM-like"/>
</dbReference>
<evidence type="ECO:0000313" key="10">
    <source>
        <dbReference type="Proteomes" id="UP001314205"/>
    </source>
</evidence>
<comment type="caution">
    <text evidence="9">The sequence shown here is derived from an EMBL/GenBank/DDBJ whole genome shotgun (WGS) entry which is preliminary data.</text>
</comment>
<dbReference type="InterPro" id="IPR001494">
    <property type="entry name" value="Importin-beta_N"/>
</dbReference>
<proteinExistence type="inferred from homology"/>
<dbReference type="AlphaFoldDB" id="A0AAV1M9V9"/>
<keyword evidence="3" id="KW-0813">Transport</keyword>
<dbReference type="Proteomes" id="UP001314205">
    <property type="component" value="Unassembled WGS sequence"/>
</dbReference>
<evidence type="ECO:0000256" key="3">
    <source>
        <dbReference type="ARBA" id="ARBA00022448"/>
    </source>
</evidence>
<evidence type="ECO:0000259" key="8">
    <source>
        <dbReference type="PROSITE" id="PS50166"/>
    </source>
</evidence>
<dbReference type="GO" id="GO:0005737">
    <property type="term" value="C:cytoplasm"/>
    <property type="evidence" value="ECO:0007669"/>
    <property type="project" value="UniProtKB-SubCell"/>
</dbReference>
<evidence type="ECO:0000256" key="7">
    <source>
        <dbReference type="PROSITE-ProRule" id="PRU00103"/>
    </source>
</evidence>
<dbReference type="InterPro" id="IPR016024">
    <property type="entry name" value="ARM-type_fold"/>
</dbReference>
<accession>A0AAV1M9V9</accession>
<evidence type="ECO:0000256" key="2">
    <source>
        <dbReference type="ARBA" id="ARBA00010907"/>
    </source>
</evidence>
<evidence type="ECO:0000256" key="4">
    <source>
        <dbReference type="ARBA" id="ARBA00022490"/>
    </source>
</evidence>
<dbReference type="PROSITE" id="PS50077">
    <property type="entry name" value="HEAT_REPEAT"/>
    <property type="match status" value="1"/>
</dbReference>
<dbReference type="PANTHER" id="PTHR10527">
    <property type="entry name" value="IMPORTIN BETA"/>
    <property type="match status" value="1"/>
</dbReference>
<reference evidence="9 10" key="1">
    <citation type="submission" date="2023-11" db="EMBL/GenBank/DDBJ databases">
        <authorList>
            <person name="Hedman E."/>
            <person name="Englund M."/>
            <person name="Stromberg M."/>
            <person name="Nyberg Akerstrom W."/>
            <person name="Nylinder S."/>
            <person name="Jareborg N."/>
            <person name="Kallberg Y."/>
            <person name="Kronander E."/>
        </authorList>
    </citation>
    <scope>NUCLEOTIDE SEQUENCE [LARGE SCALE GENOMIC DNA]</scope>
</reference>
<feature type="repeat" description="HEAT" evidence="7">
    <location>
        <begin position="415"/>
        <end position="453"/>
    </location>
</feature>
<protein>
    <recommendedName>
        <fullName evidence="8">Importin N-terminal domain-containing protein</fullName>
    </recommendedName>
</protein>
<dbReference type="InterPro" id="IPR021133">
    <property type="entry name" value="HEAT_type_2"/>
</dbReference>
<dbReference type="FunFam" id="1.25.10.10:FF:000027">
    <property type="entry name" value="Importin subunit beta-1"/>
    <property type="match status" value="1"/>
</dbReference>
<dbReference type="Gene3D" id="1.25.10.10">
    <property type="entry name" value="Leucine-rich Repeat Variant"/>
    <property type="match status" value="1"/>
</dbReference>
<evidence type="ECO:0000256" key="1">
    <source>
        <dbReference type="ARBA" id="ARBA00004496"/>
    </source>
</evidence>
<keyword evidence="4" id="KW-0963">Cytoplasm</keyword>
<dbReference type="GO" id="GO:0031267">
    <property type="term" value="F:small GTPase binding"/>
    <property type="evidence" value="ECO:0007669"/>
    <property type="project" value="InterPro"/>
</dbReference>
<sequence>MLTETTLSLIQILEKTISPDRNELEAAEKYLDHAAITNFTAFIKMLSDVLVQGGNSQVARMAAGLQIKNHLTSKDPLIKQQYQQRWLSLPEDIRLYIKKNILTAIGTENSRPSSAAQCVAYVAVAELPVGQWNDLIPILVENVVNAQSTELKKEATLEAIGYICQEIDAEVLTEQSNPILTAIIHGMRSNEPSNHVRLAATQALLNSLEFTKANFDKENERNFIMEVVCEATQSTDMRISVAALQCLVKILSLYYQYMEPYMGQALFPITLEAMKSDIDEISLQGIEFWSNVSDEEIDLAIEEAEAAEAGRPPVRTSRFYARGALQYLAPVLMQKLTKQDDSDDELEWNPSKAASVCLMLLSNCCEDEIVPHVLPFINSNIKSENWRYREAALMAFGSILGGLEANTLKPLVEKAMPTLIQAMYDSSVAVRDTAAWTFGRICEIVPEAAINDTYLKPLLESLVNGLKAEPRVAANVCWAFTGLAEAAYEAVLTGDTTQPQTYCMSNFFDFIVQRLLETTDRQDAAQHNLRSAAYEALMEMVKNSPTDCYVTVQKTTMVILERLQQVLQMENHISSQADRSQFNDLQSLLCATLQSVLRKVTPEDAPQISDAIMTALLTMFAGNAGKAGGVQEDALMAVSTLVEVLGEGFLKYMDAFKQYLYVGLKNHQEYQVCIAAVGLTGDICRALKSKVLPYCDEIICLLLENLGDPSIHRSVKPQILSVFGDIALSIGPDFAKYFDVVMQMLLQASNAQVDRNDYDMVEYLGELRESVLEAYTGIIQGLKGSTGEVRSDVALVEPHVPAIVNFMTLVAMEPERTDGHMSVVAGLAGDLCTVFGARVLPLLETRPLLDLLQAARRSRTPRTKTLANWATKEIRKLKQQAPLTS</sequence>
<dbReference type="InterPro" id="IPR040122">
    <property type="entry name" value="Importin_beta"/>
</dbReference>
<evidence type="ECO:0000256" key="5">
    <source>
        <dbReference type="ARBA" id="ARBA00022737"/>
    </source>
</evidence>
<dbReference type="Pfam" id="PF03810">
    <property type="entry name" value="IBN_N"/>
    <property type="match status" value="1"/>
</dbReference>
<keyword evidence="5" id="KW-0677">Repeat</keyword>
<dbReference type="InterPro" id="IPR058584">
    <property type="entry name" value="IMB1_TNPO1-like_TPR"/>
</dbReference>
<name>A0AAV1M9V9_9NEOP</name>
<dbReference type="SUPFAM" id="SSF48371">
    <property type="entry name" value="ARM repeat"/>
    <property type="match status" value="1"/>
</dbReference>
<comment type="similarity">
    <text evidence="2">Belongs to the importin beta family. Importin beta-1 subfamily.</text>
</comment>
<dbReference type="Pfam" id="PF13513">
    <property type="entry name" value="HEAT_EZ"/>
    <property type="match status" value="1"/>
</dbReference>
<dbReference type="EMBL" id="CAVLGL010000148">
    <property type="protein sequence ID" value="CAK1603049.1"/>
    <property type="molecule type" value="Genomic_DNA"/>
</dbReference>
<dbReference type="GO" id="GO:0006606">
    <property type="term" value="P:protein import into nucleus"/>
    <property type="evidence" value="ECO:0007669"/>
    <property type="project" value="InterPro"/>
</dbReference>
<keyword evidence="10" id="KW-1185">Reference proteome</keyword>
<evidence type="ECO:0000313" key="9">
    <source>
        <dbReference type="EMBL" id="CAK1603049.1"/>
    </source>
</evidence>
<organism evidence="9 10">
    <name type="scientific">Parnassius mnemosyne</name>
    <name type="common">clouded apollo</name>
    <dbReference type="NCBI Taxonomy" id="213953"/>
    <lineage>
        <taxon>Eukaryota</taxon>
        <taxon>Metazoa</taxon>
        <taxon>Ecdysozoa</taxon>
        <taxon>Arthropoda</taxon>
        <taxon>Hexapoda</taxon>
        <taxon>Insecta</taxon>
        <taxon>Pterygota</taxon>
        <taxon>Neoptera</taxon>
        <taxon>Endopterygota</taxon>
        <taxon>Lepidoptera</taxon>
        <taxon>Glossata</taxon>
        <taxon>Ditrysia</taxon>
        <taxon>Papilionoidea</taxon>
        <taxon>Papilionidae</taxon>
        <taxon>Parnassiinae</taxon>
        <taxon>Parnassini</taxon>
        <taxon>Parnassius</taxon>
        <taxon>Driopa</taxon>
    </lineage>
</organism>
<keyword evidence="6" id="KW-0653">Protein transport</keyword>
<evidence type="ECO:0000256" key="6">
    <source>
        <dbReference type="ARBA" id="ARBA00022927"/>
    </source>
</evidence>
<feature type="domain" description="Importin N-terminal" evidence="8">
    <location>
        <begin position="27"/>
        <end position="107"/>
    </location>
</feature>